<proteinExistence type="predicted"/>
<evidence type="ECO:0000313" key="3">
    <source>
        <dbReference type="EMBL" id="GAI86900.1"/>
    </source>
</evidence>
<reference evidence="3" key="1">
    <citation type="journal article" date="2014" name="Front. Microbiol.">
        <title>High frequency of phylogenetically diverse reductive dehalogenase-homologous genes in deep subseafloor sedimentary metagenomes.</title>
        <authorList>
            <person name="Kawai M."/>
            <person name="Futagami T."/>
            <person name="Toyoda A."/>
            <person name="Takaki Y."/>
            <person name="Nishi S."/>
            <person name="Hori S."/>
            <person name="Arai W."/>
            <person name="Tsubouchi T."/>
            <person name="Morono Y."/>
            <person name="Uchiyama I."/>
            <person name="Ito T."/>
            <person name="Fujiyama A."/>
            <person name="Inagaki F."/>
            <person name="Takami H."/>
        </authorList>
    </citation>
    <scope>NUCLEOTIDE SEQUENCE</scope>
    <source>
        <strain evidence="3">Expedition CK06-06</strain>
    </source>
</reference>
<dbReference type="InterPro" id="IPR025966">
    <property type="entry name" value="OppC_N"/>
</dbReference>
<gene>
    <name evidence="3" type="ORF">S12H4_12957</name>
</gene>
<evidence type="ECO:0000256" key="1">
    <source>
        <dbReference type="SAM" id="Phobius"/>
    </source>
</evidence>
<keyword evidence="1" id="KW-0812">Transmembrane</keyword>
<sequence>MSKKSIYFNVLMKQKLETLKEYLYLLKQNKLTFVALIIILFLVIIAIIAPILAPFPSYLLYFLFF</sequence>
<comment type="caution">
    <text evidence="3">The sequence shown here is derived from an EMBL/GenBank/DDBJ whole genome shotgun (WGS) entry which is preliminary data.</text>
</comment>
<keyword evidence="1" id="KW-0472">Membrane</keyword>
<accession>X1TH48</accession>
<feature type="transmembrane region" description="Helical" evidence="1">
    <location>
        <begin position="31"/>
        <end position="53"/>
    </location>
</feature>
<dbReference type="GO" id="GO:0005886">
    <property type="term" value="C:plasma membrane"/>
    <property type="evidence" value="ECO:0007669"/>
    <property type="project" value="UniProtKB-SubCell"/>
</dbReference>
<name>X1TH48_9ZZZZ</name>
<feature type="domain" description="Oligopeptide transport permease C-like N-terminal" evidence="2">
    <location>
        <begin position="25"/>
        <end position="57"/>
    </location>
</feature>
<protein>
    <recommendedName>
        <fullName evidence="2">Oligopeptide transport permease C-like N-terminal domain-containing protein</fullName>
    </recommendedName>
</protein>
<keyword evidence="1" id="KW-1133">Transmembrane helix</keyword>
<organism evidence="3">
    <name type="scientific">marine sediment metagenome</name>
    <dbReference type="NCBI Taxonomy" id="412755"/>
    <lineage>
        <taxon>unclassified sequences</taxon>
        <taxon>metagenomes</taxon>
        <taxon>ecological metagenomes</taxon>
    </lineage>
</organism>
<dbReference type="AlphaFoldDB" id="X1TH48"/>
<dbReference type="EMBL" id="BARW01006178">
    <property type="protein sequence ID" value="GAI86900.1"/>
    <property type="molecule type" value="Genomic_DNA"/>
</dbReference>
<dbReference type="Pfam" id="PF12911">
    <property type="entry name" value="OppC_N"/>
    <property type="match status" value="1"/>
</dbReference>
<evidence type="ECO:0000259" key="2">
    <source>
        <dbReference type="Pfam" id="PF12911"/>
    </source>
</evidence>